<feature type="non-terminal residue" evidence="3">
    <location>
        <position position="1"/>
    </location>
</feature>
<sequence>FDNDGYIEEYADECEDGSLIIKQITNKEYLNEKIIYDQTESLKLSDLSLDYNYLKNFSNIQHIDFNKCDKVPTFLAKHFQLLQHLESVKITNCKVQSLKAFNNCSQITELNLQNNQISDIKELFNLVECNRLKTLFLAGNAVASHQMIKEQLIYVFQNNHSVKIDIFPEFNKEIAFTKIISPNTQEVRIENGQSQIFCQPIIFSLKYLNLLSLLKLSLINVEISFQELKTQFQQQQKLQLIKLVNNNLEILSFSTLSPTCQAIEIAKNKVHLVEIPKCQLKSVKINDCEVLKLDIIQSDLIDLSYCDLSQIDFNKIQTNHLVLQDCKLQKFPEFDYVIPQIIDVSNNNIKSLKKVNRNILQLTCRQNQIRSLKSLRGSLLTHLDLQGNQVSSLRFLSTMVCLVKVNLSNNPLRDSAQLGFLQELIKLESPVFDNTPFCQEDLFKQRLDQLKRFIQYRNSKQCRQQKRKNKQVEQLYEKELFTDFKVQVKSDMLVNRCSENNYKLIKVKQHNAEKKSKIMGHFLLLIQTGNWLEVGSAE</sequence>
<dbReference type="PANTHER" id="PTHR24366:SF96">
    <property type="entry name" value="LEUCINE RICH REPEAT CONTAINING 53"/>
    <property type="match status" value="1"/>
</dbReference>
<reference evidence="3" key="1">
    <citation type="submission" date="2015-07" db="EMBL/GenBank/DDBJ databases">
        <title>Adaptation to a free-living lifestyle via gene acquisitions in the diplomonad Trepomonas sp. PC1.</title>
        <authorList>
            <person name="Xu F."/>
            <person name="Jerlstrom-Hultqvist J."/>
            <person name="Kolisko M."/>
            <person name="Simpson A.G.B."/>
            <person name="Roger A.J."/>
            <person name="Svard S.G."/>
            <person name="Andersson J.O."/>
        </authorList>
    </citation>
    <scope>NUCLEOTIDE SEQUENCE</scope>
    <source>
        <strain evidence="3">PC1</strain>
    </source>
</reference>
<name>A0A146KLY2_9EUKA</name>
<dbReference type="InterPro" id="IPR001611">
    <property type="entry name" value="Leu-rich_rpt"/>
</dbReference>
<keyword evidence="2" id="KW-0677">Repeat</keyword>
<accession>A0A146KLY2</accession>
<gene>
    <name evidence="3" type="ORF">TPC1_10111</name>
</gene>
<dbReference type="Gene3D" id="3.80.10.10">
    <property type="entry name" value="Ribonuclease Inhibitor"/>
    <property type="match status" value="2"/>
</dbReference>
<keyword evidence="1" id="KW-0433">Leucine-rich repeat</keyword>
<dbReference type="InterPro" id="IPR032675">
    <property type="entry name" value="LRR_dom_sf"/>
</dbReference>
<evidence type="ECO:0000256" key="1">
    <source>
        <dbReference type="ARBA" id="ARBA00022614"/>
    </source>
</evidence>
<dbReference type="PANTHER" id="PTHR24366">
    <property type="entry name" value="IG(IMMUNOGLOBULIN) AND LRR(LEUCINE RICH REPEAT) DOMAINS"/>
    <property type="match status" value="1"/>
</dbReference>
<dbReference type="PROSITE" id="PS51450">
    <property type="entry name" value="LRR"/>
    <property type="match status" value="2"/>
</dbReference>
<dbReference type="EMBL" id="GDID01000081">
    <property type="protein sequence ID" value="JAP96525.1"/>
    <property type="molecule type" value="Transcribed_RNA"/>
</dbReference>
<organism evidence="3">
    <name type="scientific">Trepomonas sp. PC1</name>
    <dbReference type="NCBI Taxonomy" id="1076344"/>
    <lineage>
        <taxon>Eukaryota</taxon>
        <taxon>Metamonada</taxon>
        <taxon>Diplomonadida</taxon>
        <taxon>Hexamitidae</taxon>
        <taxon>Hexamitinae</taxon>
        <taxon>Trepomonas</taxon>
    </lineage>
</organism>
<proteinExistence type="predicted"/>
<dbReference type="AlphaFoldDB" id="A0A146KLY2"/>
<dbReference type="SUPFAM" id="SSF52058">
    <property type="entry name" value="L domain-like"/>
    <property type="match status" value="1"/>
</dbReference>
<evidence type="ECO:0000313" key="3">
    <source>
        <dbReference type="EMBL" id="JAP96525.1"/>
    </source>
</evidence>
<evidence type="ECO:0000256" key="2">
    <source>
        <dbReference type="ARBA" id="ARBA00022737"/>
    </source>
</evidence>
<protein>
    <submittedName>
        <fullName evidence="3">Leucine rich repeats-containing protein</fullName>
    </submittedName>
</protein>